<dbReference type="InterPro" id="IPR016181">
    <property type="entry name" value="Acyl_CoA_acyltransferase"/>
</dbReference>
<comment type="caution">
    <text evidence="2">The sequence shown here is derived from an EMBL/GenBank/DDBJ whole genome shotgun (WGS) entry which is preliminary data.</text>
</comment>
<proteinExistence type="predicted"/>
<organism evidence="2 3">
    <name type="scientific">Celerinatantimonas diazotrophica</name>
    <dbReference type="NCBI Taxonomy" id="412034"/>
    <lineage>
        <taxon>Bacteria</taxon>
        <taxon>Pseudomonadati</taxon>
        <taxon>Pseudomonadota</taxon>
        <taxon>Gammaproteobacteria</taxon>
        <taxon>Celerinatantimonadaceae</taxon>
        <taxon>Celerinatantimonas</taxon>
    </lineage>
</organism>
<evidence type="ECO:0000313" key="3">
    <source>
        <dbReference type="Proteomes" id="UP000295565"/>
    </source>
</evidence>
<dbReference type="GO" id="GO:0016747">
    <property type="term" value="F:acyltransferase activity, transferring groups other than amino-acyl groups"/>
    <property type="evidence" value="ECO:0007669"/>
    <property type="project" value="InterPro"/>
</dbReference>
<dbReference type="PANTHER" id="PTHR39173">
    <property type="entry name" value="ACETYLTRANSFERASE"/>
    <property type="match status" value="1"/>
</dbReference>
<keyword evidence="3" id="KW-1185">Reference proteome</keyword>
<dbReference type="Proteomes" id="UP000295565">
    <property type="component" value="Unassembled WGS sequence"/>
</dbReference>
<protein>
    <submittedName>
        <fullName evidence="2">Putative acetyltransferase</fullName>
    </submittedName>
</protein>
<dbReference type="Gene3D" id="3.40.630.30">
    <property type="match status" value="1"/>
</dbReference>
<feature type="domain" description="N-acetyltransferase" evidence="1">
    <location>
        <begin position="15"/>
        <end position="177"/>
    </location>
</feature>
<evidence type="ECO:0000259" key="1">
    <source>
        <dbReference type="PROSITE" id="PS51186"/>
    </source>
</evidence>
<gene>
    <name evidence="2" type="ORF">EV690_0489</name>
</gene>
<accession>A0A4V6NEG7</accession>
<name>A0A4V6NEG7_9GAMM</name>
<keyword evidence="2" id="KW-0808">Transferase</keyword>
<reference evidence="2 3" key="1">
    <citation type="submission" date="2019-03" db="EMBL/GenBank/DDBJ databases">
        <title>Genomic Encyclopedia of Type Strains, Phase IV (KMG-IV): sequencing the most valuable type-strain genomes for metagenomic binning, comparative biology and taxonomic classification.</title>
        <authorList>
            <person name="Goeker M."/>
        </authorList>
    </citation>
    <scope>NUCLEOTIDE SEQUENCE [LARGE SCALE GENOMIC DNA]</scope>
    <source>
        <strain evidence="2 3">DSM 18577</strain>
    </source>
</reference>
<evidence type="ECO:0000313" key="2">
    <source>
        <dbReference type="EMBL" id="TCK61491.1"/>
    </source>
</evidence>
<dbReference type="PANTHER" id="PTHR39173:SF1">
    <property type="entry name" value="ACETYLTRANSFERASE"/>
    <property type="match status" value="1"/>
</dbReference>
<dbReference type="RefSeq" id="WP_131911350.1">
    <property type="nucleotide sequence ID" value="NZ_OU594967.1"/>
</dbReference>
<dbReference type="CDD" id="cd04301">
    <property type="entry name" value="NAT_SF"/>
    <property type="match status" value="1"/>
</dbReference>
<sequence>MTINFSDCQLVRPTLALHEAFEAFVDDFLLYDGPNSNEYIPSMDNFPEYIRALHRQSQPSRHSSEATLCHHFWLYNSINQCIYGVIRIRHPLEGRFLLTEGGNIGYHIAPSYRNRGLGKLMLKLALPKAHELGIERVLVTAKEDNLASRAIIQACGGQLENVVYGPILGYRIARYFIHLSGEQQ</sequence>
<dbReference type="Pfam" id="PF13302">
    <property type="entry name" value="Acetyltransf_3"/>
    <property type="match status" value="1"/>
</dbReference>
<dbReference type="AlphaFoldDB" id="A0A4V6NEG7"/>
<dbReference type="InterPro" id="IPR000182">
    <property type="entry name" value="GNAT_dom"/>
</dbReference>
<dbReference type="PROSITE" id="PS51186">
    <property type="entry name" value="GNAT"/>
    <property type="match status" value="1"/>
</dbReference>
<dbReference type="SUPFAM" id="SSF55729">
    <property type="entry name" value="Acyl-CoA N-acyltransferases (Nat)"/>
    <property type="match status" value="1"/>
</dbReference>
<dbReference type="EMBL" id="SMGD01000005">
    <property type="protein sequence ID" value="TCK61491.1"/>
    <property type="molecule type" value="Genomic_DNA"/>
</dbReference>
<dbReference type="OrthoDB" id="9797989at2"/>